<keyword evidence="5" id="KW-0598">Phosphotransferase system</keyword>
<evidence type="ECO:0000256" key="5">
    <source>
        <dbReference type="ARBA" id="ARBA00022683"/>
    </source>
</evidence>
<evidence type="ECO:0000256" key="3">
    <source>
        <dbReference type="ARBA" id="ARBA00022597"/>
    </source>
</evidence>
<proteinExistence type="predicted"/>
<sequence length="99" mass="10746">MKKVLLACAAGLSTSMMVEAMKKAALAKGLELEIWAEPVNSALHKVDQVDVVLLGPQVRYELAAFQKQAKETVVKVIDMKHYGIMNGMAVIESIMSDLG</sequence>
<keyword evidence="6" id="KW-0418">Kinase</keyword>
<feature type="chain" id="PRO_5012440346" evidence="8">
    <location>
        <begin position="21"/>
        <end position="99"/>
    </location>
</feature>
<dbReference type="InterPro" id="IPR051819">
    <property type="entry name" value="PTS_sugar-specific_EIIB"/>
</dbReference>
<dbReference type="RefSeq" id="WP_100254319.1">
    <property type="nucleotide sequence ID" value="NZ_CP015819.1"/>
</dbReference>
<feature type="domain" description="PTS EIIB type-3" evidence="9">
    <location>
        <begin position="1"/>
        <end position="99"/>
    </location>
</feature>
<dbReference type="GO" id="GO:0009401">
    <property type="term" value="P:phosphoenolpyruvate-dependent sugar phosphotransferase system"/>
    <property type="evidence" value="ECO:0007669"/>
    <property type="project" value="UniProtKB-KW"/>
</dbReference>
<evidence type="ECO:0000313" key="10">
    <source>
        <dbReference type="EMBL" id="ATX70757.1"/>
    </source>
</evidence>
<dbReference type="PANTHER" id="PTHR34581:SF2">
    <property type="entry name" value="PTS SYSTEM N,N'-DIACETYLCHITOBIOSE-SPECIFIC EIIB COMPONENT"/>
    <property type="match status" value="1"/>
</dbReference>
<evidence type="ECO:0000256" key="2">
    <source>
        <dbReference type="ARBA" id="ARBA00022553"/>
    </source>
</evidence>
<evidence type="ECO:0000259" key="9">
    <source>
        <dbReference type="PROSITE" id="PS51100"/>
    </source>
</evidence>
<dbReference type="EMBL" id="CP024870">
    <property type="protein sequence ID" value="ATX70757.1"/>
    <property type="molecule type" value="Genomic_DNA"/>
</dbReference>
<dbReference type="CDD" id="cd05564">
    <property type="entry name" value="PTS_IIB_chitobiose_lichenan"/>
    <property type="match status" value="1"/>
</dbReference>
<evidence type="ECO:0000256" key="7">
    <source>
        <dbReference type="PROSITE-ProRule" id="PRU00423"/>
    </source>
</evidence>
<dbReference type="InterPro" id="IPR036095">
    <property type="entry name" value="PTS_EIIB-like_sf"/>
</dbReference>
<dbReference type="InterPro" id="IPR013012">
    <property type="entry name" value="PTS_EIIB_3"/>
</dbReference>
<feature type="modified residue" description="Phosphocysteine; by EIIA" evidence="7">
    <location>
        <position position="8"/>
    </location>
</feature>
<keyword evidence="8" id="KW-0732">Signal</keyword>
<dbReference type="Proteomes" id="UP000231179">
    <property type="component" value="Chromosome"/>
</dbReference>
<keyword evidence="3" id="KW-0762">Sugar transport</keyword>
<dbReference type="Pfam" id="PF02302">
    <property type="entry name" value="PTS_IIB"/>
    <property type="match status" value="1"/>
</dbReference>
<dbReference type="AlphaFoldDB" id="A0A1Y0KZZ3"/>
<evidence type="ECO:0000256" key="8">
    <source>
        <dbReference type="SAM" id="SignalP"/>
    </source>
</evidence>
<evidence type="ECO:0000256" key="1">
    <source>
        <dbReference type="ARBA" id="ARBA00022448"/>
    </source>
</evidence>
<feature type="signal peptide" evidence="8">
    <location>
        <begin position="1"/>
        <end position="20"/>
    </location>
</feature>
<dbReference type="SUPFAM" id="SSF52794">
    <property type="entry name" value="PTS system IIB component-like"/>
    <property type="match status" value="1"/>
</dbReference>
<dbReference type="OrthoDB" id="9808134at2"/>
<accession>A0A1Y0KZZ3</accession>
<evidence type="ECO:0000256" key="4">
    <source>
        <dbReference type="ARBA" id="ARBA00022679"/>
    </source>
</evidence>
<keyword evidence="1" id="KW-0813">Transport</keyword>
<dbReference type="GO" id="GO:0008982">
    <property type="term" value="F:protein-N(PI)-phosphohistidine-sugar phosphotransferase activity"/>
    <property type="evidence" value="ECO:0007669"/>
    <property type="project" value="InterPro"/>
</dbReference>
<organism evidence="10 11">
    <name type="scientific">Spiroplasma clarkii</name>
    <dbReference type="NCBI Taxonomy" id="2139"/>
    <lineage>
        <taxon>Bacteria</taxon>
        <taxon>Bacillati</taxon>
        <taxon>Mycoplasmatota</taxon>
        <taxon>Mollicutes</taxon>
        <taxon>Entomoplasmatales</taxon>
        <taxon>Spiroplasmataceae</taxon>
        <taxon>Spiroplasma</taxon>
    </lineage>
</organism>
<keyword evidence="2" id="KW-0597">Phosphoprotein</keyword>
<dbReference type="PANTHER" id="PTHR34581">
    <property type="entry name" value="PTS SYSTEM N,N'-DIACETYLCHITOBIOSE-SPECIFIC EIIB COMPONENT"/>
    <property type="match status" value="1"/>
</dbReference>
<dbReference type="Gene3D" id="3.40.50.2300">
    <property type="match status" value="1"/>
</dbReference>
<name>A0A1Y0KZZ3_9MOLU</name>
<dbReference type="KEGG" id="scla:SCLARK_00671"/>
<reference evidence="10 11" key="1">
    <citation type="submission" date="2017-11" db="EMBL/GenBank/DDBJ databases">
        <title>Complete genome sequence of Spiroplasma clarkii CN-5 (DSM 19994).</title>
        <authorList>
            <person name="Tsai Y.-M."/>
            <person name="Chang A."/>
            <person name="Lo W.-S."/>
            <person name="Kuo C.-H."/>
        </authorList>
    </citation>
    <scope>NUCLEOTIDE SEQUENCE [LARGE SCALE GENOMIC DNA]</scope>
    <source>
        <strain evidence="10 11">CN-5</strain>
    </source>
</reference>
<gene>
    <name evidence="10" type="primary">celA</name>
    <name evidence="10" type="ORF">SCLAR_v1c04330</name>
</gene>
<dbReference type="GO" id="GO:0016301">
    <property type="term" value="F:kinase activity"/>
    <property type="evidence" value="ECO:0007669"/>
    <property type="project" value="UniProtKB-KW"/>
</dbReference>
<evidence type="ECO:0000313" key="11">
    <source>
        <dbReference type="Proteomes" id="UP000231179"/>
    </source>
</evidence>
<protein>
    <submittedName>
        <fullName evidence="10">PTS system, cellobiose-specific IIB component</fullName>
    </submittedName>
</protein>
<keyword evidence="4" id="KW-0808">Transferase</keyword>
<dbReference type="PROSITE" id="PS51100">
    <property type="entry name" value="PTS_EIIB_TYPE_3"/>
    <property type="match status" value="1"/>
</dbReference>
<evidence type="ECO:0000256" key="6">
    <source>
        <dbReference type="ARBA" id="ARBA00022777"/>
    </source>
</evidence>
<dbReference type="InterPro" id="IPR003501">
    <property type="entry name" value="PTS_EIIB_2/3"/>
</dbReference>
<keyword evidence="11" id="KW-1185">Reference proteome</keyword>